<sequence length="275" mass="31581">MDWLKVKAPQNQVIERTLRVIKKYSLNTVCEESLCPNISECFSEGTATFMLMGKVCTRACKYCHVATGRPQKPDASEPHRLYLAVKELALKHTVLTSVDRDDLKDYGSGHFKRCVEYIKFRMPEVTIEVLVPDFRGDVSAMKKLISSSPDIIAHNIETVERLFKQVRPQGDYRRSLNALKYYADNSNRPVKSGIMVGLGESLDEILKTFEDLRRAGVSRLVIGQYLSPSPRHYQVRKYYRPEEFERLRELALSFGFERVLSLPLARSSYHAQNLV</sequence>
<dbReference type="AlphaFoldDB" id="D3DGT9"/>
<comment type="pathway">
    <text evidence="8">Protein modification; protein lipoylation via endogenous pathway; protein N(6)-(lipoyl)lysine from octanoyl-[acyl-carrier-protein]: step 2/2.</text>
</comment>
<evidence type="ECO:0000256" key="3">
    <source>
        <dbReference type="ARBA" id="ARBA00022691"/>
    </source>
</evidence>
<accession>D3DGT9</accession>
<dbReference type="PANTHER" id="PTHR10949:SF0">
    <property type="entry name" value="LIPOYL SYNTHASE, MITOCHONDRIAL"/>
    <property type="match status" value="1"/>
</dbReference>
<comment type="cofactor">
    <cofactor evidence="8">
        <name>[4Fe-4S] cluster</name>
        <dbReference type="ChEBI" id="CHEBI:49883"/>
    </cofactor>
    <text evidence="8">Binds 2 [4Fe-4S] clusters per subunit. One cluster is coordinated with 3 cysteines and an exchangeable S-adenosyl-L-methionine.</text>
</comment>
<dbReference type="GO" id="GO:0005737">
    <property type="term" value="C:cytoplasm"/>
    <property type="evidence" value="ECO:0007669"/>
    <property type="project" value="UniProtKB-SubCell"/>
</dbReference>
<dbReference type="SFLD" id="SFLDF00271">
    <property type="entry name" value="lipoyl_synthase"/>
    <property type="match status" value="1"/>
</dbReference>
<feature type="binding site" evidence="8">
    <location>
        <position position="268"/>
    </location>
    <ligand>
        <name>[4Fe-4S] cluster</name>
        <dbReference type="ChEBI" id="CHEBI:49883"/>
        <label>1</label>
    </ligand>
</feature>
<dbReference type="GO" id="GO:0046872">
    <property type="term" value="F:metal ion binding"/>
    <property type="evidence" value="ECO:0007669"/>
    <property type="project" value="UniProtKB-KW"/>
</dbReference>
<evidence type="ECO:0000256" key="6">
    <source>
        <dbReference type="ARBA" id="ARBA00023014"/>
    </source>
</evidence>
<dbReference type="KEGG" id="hth:HTH_0579"/>
<comment type="function">
    <text evidence="8">Catalyzes the radical-mediated insertion of two sulfur atoms into the C-6 and C-8 positions of the octanoyl moiety bound to the lipoyl domains of lipoate-dependent enzymes, thereby converting the octanoylated domains into lipoylated derivatives.</text>
</comment>
<comment type="similarity">
    <text evidence="8">Belongs to the radical SAM superfamily. Lipoyl synthase family.</text>
</comment>
<keyword evidence="4 8" id="KW-0479">Metal-binding</keyword>
<dbReference type="SMART" id="SM00729">
    <property type="entry name" value="Elp3"/>
    <property type="match status" value="1"/>
</dbReference>
<evidence type="ECO:0000256" key="7">
    <source>
        <dbReference type="ARBA" id="ARBA00047326"/>
    </source>
</evidence>
<dbReference type="SUPFAM" id="SSF102114">
    <property type="entry name" value="Radical SAM enzymes"/>
    <property type="match status" value="1"/>
</dbReference>
<dbReference type="PIRSF" id="PIRSF005963">
    <property type="entry name" value="Lipoyl_synth"/>
    <property type="match status" value="1"/>
</dbReference>
<keyword evidence="6 8" id="KW-0411">Iron-sulfur</keyword>
<dbReference type="PROSITE" id="PS51918">
    <property type="entry name" value="RADICAL_SAM"/>
    <property type="match status" value="1"/>
</dbReference>
<protein>
    <recommendedName>
        <fullName evidence="8">Lipoyl synthase</fullName>
        <ecNumber evidence="8">2.8.1.8</ecNumber>
    </recommendedName>
    <alternativeName>
        <fullName evidence="8">Lip-syn</fullName>
        <shortName evidence="8">LS</shortName>
    </alternativeName>
    <alternativeName>
        <fullName evidence="8">Lipoate synthase</fullName>
    </alternativeName>
    <alternativeName>
        <fullName evidence="8">Lipoic acid synthase</fullName>
    </alternativeName>
    <alternativeName>
        <fullName evidence="8">Sulfur insertion protein LipA</fullName>
    </alternativeName>
</protein>
<dbReference type="Proteomes" id="UP000002574">
    <property type="component" value="Chromosome"/>
</dbReference>
<dbReference type="KEGG" id="hte:Hydth_0578"/>
<dbReference type="CDD" id="cd01335">
    <property type="entry name" value="Radical_SAM"/>
    <property type="match status" value="1"/>
</dbReference>
<dbReference type="SFLD" id="SFLDS00029">
    <property type="entry name" value="Radical_SAM"/>
    <property type="match status" value="1"/>
</dbReference>
<dbReference type="EMBL" id="AP011112">
    <property type="protein sequence ID" value="BAI69041.1"/>
    <property type="molecule type" value="Genomic_DNA"/>
</dbReference>
<keyword evidence="2 8" id="KW-0808">Transferase</keyword>
<dbReference type="eggNOG" id="COG0320">
    <property type="taxonomic scope" value="Bacteria"/>
</dbReference>
<feature type="binding site" evidence="8">
    <location>
        <position position="63"/>
    </location>
    <ligand>
        <name>[4Fe-4S] cluster</name>
        <dbReference type="ChEBI" id="CHEBI:49883"/>
        <label>2</label>
        <note>4Fe-4S-S-AdoMet</note>
    </ligand>
</feature>
<organism evidence="10 11">
    <name type="scientific">Hydrogenobacter thermophilus (strain DSM 6534 / IAM 12695 / TK-6)</name>
    <dbReference type="NCBI Taxonomy" id="608538"/>
    <lineage>
        <taxon>Bacteria</taxon>
        <taxon>Pseudomonadati</taxon>
        <taxon>Aquificota</taxon>
        <taxon>Aquificia</taxon>
        <taxon>Aquificales</taxon>
        <taxon>Aquificaceae</taxon>
        <taxon>Hydrogenobacter</taxon>
    </lineage>
</organism>
<reference evidence="10 11" key="1">
    <citation type="journal article" date="2010" name="J. Bacteriol.">
        <title>Complete genome sequence of the thermophilic, obligately chemolithoautotrophic hydrogen-oxidizing bacterium Hydrogenobacter thermophilus TK-6.</title>
        <authorList>
            <person name="Arai H."/>
            <person name="Kanbe H."/>
            <person name="Ishii M."/>
            <person name="Igarashi Y."/>
        </authorList>
    </citation>
    <scope>NUCLEOTIDE SEQUENCE [LARGE SCALE GENOMIC DNA]</scope>
    <source>
        <strain evidence="11">DSM 6534 / IAM 12695 / TK-6 [Tokyo]</strain>
    </source>
</reference>
<comment type="subcellular location">
    <subcellularLocation>
        <location evidence="8">Cytoplasm</location>
    </subcellularLocation>
</comment>
<dbReference type="InterPro" id="IPR006638">
    <property type="entry name" value="Elp3/MiaA/NifB-like_rSAM"/>
</dbReference>
<proteinExistence type="inferred from homology"/>
<feature type="binding site" evidence="8">
    <location>
        <position position="60"/>
    </location>
    <ligand>
        <name>[4Fe-4S] cluster</name>
        <dbReference type="ChEBI" id="CHEBI:49883"/>
        <label>2</label>
        <note>4Fe-4S-S-AdoMet</note>
    </ligand>
</feature>
<dbReference type="Gene3D" id="3.20.20.70">
    <property type="entry name" value="Aldolase class I"/>
    <property type="match status" value="1"/>
</dbReference>
<dbReference type="GO" id="GO:0009249">
    <property type="term" value="P:protein lipoylation"/>
    <property type="evidence" value="ECO:0007669"/>
    <property type="project" value="UniProtKB-UniRule"/>
</dbReference>
<name>D3DGT9_HYDTT</name>
<keyword evidence="3 8" id="KW-0949">S-adenosyl-L-methionine</keyword>
<feature type="binding site" evidence="8">
    <location>
        <position position="30"/>
    </location>
    <ligand>
        <name>[4Fe-4S] cluster</name>
        <dbReference type="ChEBI" id="CHEBI:49883"/>
        <label>1</label>
    </ligand>
</feature>
<feature type="domain" description="Radical SAM core" evidence="9">
    <location>
        <begin position="42"/>
        <end position="257"/>
    </location>
</feature>
<evidence type="ECO:0000313" key="11">
    <source>
        <dbReference type="Proteomes" id="UP000002574"/>
    </source>
</evidence>
<keyword evidence="11" id="KW-1185">Reference proteome</keyword>
<keyword evidence="1 8" id="KW-0004">4Fe-4S</keyword>
<dbReference type="RefSeq" id="WP_012963223.1">
    <property type="nucleotide sequence ID" value="NC_013799.1"/>
</dbReference>
<evidence type="ECO:0000259" key="9">
    <source>
        <dbReference type="PROSITE" id="PS51918"/>
    </source>
</evidence>
<dbReference type="Pfam" id="PF04055">
    <property type="entry name" value="Radical_SAM"/>
    <property type="match status" value="1"/>
</dbReference>
<dbReference type="UniPathway" id="UPA00538">
    <property type="reaction ID" value="UER00593"/>
</dbReference>
<dbReference type="NCBIfam" id="NF009544">
    <property type="entry name" value="PRK12928.1"/>
    <property type="match status" value="1"/>
</dbReference>
<dbReference type="STRING" id="608538.HTH_0579"/>
<dbReference type="PANTHER" id="PTHR10949">
    <property type="entry name" value="LIPOYL SYNTHASE"/>
    <property type="match status" value="1"/>
</dbReference>
<feature type="binding site" evidence="8">
    <location>
        <position position="41"/>
    </location>
    <ligand>
        <name>[4Fe-4S] cluster</name>
        <dbReference type="ChEBI" id="CHEBI:49883"/>
        <label>1</label>
    </ligand>
</feature>
<feature type="binding site" evidence="8">
    <location>
        <position position="56"/>
    </location>
    <ligand>
        <name>[4Fe-4S] cluster</name>
        <dbReference type="ChEBI" id="CHEBI:49883"/>
        <label>2</label>
        <note>4Fe-4S-S-AdoMet</note>
    </ligand>
</feature>
<gene>
    <name evidence="10" type="primary">lipA1</name>
    <name evidence="8" type="synonym">lipA</name>
    <name evidence="10" type="ordered locus">HTH_0579</name>
</gene>
<dbReference type="NCBIfam" id="TIGR00510">
    <property type="entry name" value="lipA"/>
    <property type="match status" value="1"/>
</dbReference>
<dbReference type="InterPro" id="IPR058240">
    <property type="entry name" value="rSAM_sf"/>
</dbReference>
<dbReference type="GO" id="GO:0051539">
    <property type="term" value="F:4 iron, 4 sulfur cluster binding"/>
    <property type="evidence" value="ECO:0007669"/>
    <property type="project" value="UniProtKB-UniRule"/>
</dbReference>
<dbReference type="GO" id="GO:0016992">
    <property type="term" value="F:lipoate synthase activity"/>
    <property type="evidence" value="ECO:0007669"/>
    <property type="project" value="UniProtKB-UniRule"/>
</dbReference>
<dbReference type="SFLD" id="SFLDG01058">
    <property type="entry name" value="lipoyl_synthase_like"/>
    <property type="match status" value="1"/>
</dbReference>
<keyword evidence="8" id="KW-0963">Cytoplasm</keyword>
<dbReference type="HAMAP" id="MF_00206">
    <property type="entry name" value="Lipoyl_synth"/>
    <property type="match status" value="1"/>
</dbReference>
<dbReference type="EC" id="2.8.1.8" evidence="8"/>
<dbReference type="InterPro" id="IPR013785">
    <property type="entry name" value="Aldolase_TIM"/>
</dbReference>
<dbReference type="InterPro" id="IPR007197">
    <property type="entry name" value="rSAM"/>
</dbReference>
<dbReference type="PATRIC" id="fig|608538.5.peg.581"/>
<feature type="binding site" evidence="8">
    <location>
        <position position="35"/>
    </location>
    <ligand>
        <name>[4Fe-4S] cluster</name>
        <dbReference type="ChEBI" id="CHEBI:49883"/>
        <label>1</label>
    </ligand>
</feature>
<evidence type="ECO:0000256" key="1">
    <source>
        <dbReference type="ARBA" id="ARBA00022485"/>
    </source>
</evidence>
<evidence type="ECO:0000256" key="5">
    <source>
        <dbReference type="ARBA" id="ARBA00023004"/>
    </source>
</evidence>
<evidence type="ECO:0000256" key="4">
    <source>
        <dbReference type="ARBA" id="ARBA00022723"/>
    </source>
</evidence>
<dbReference type="NCBIfam" id="NF004019">
    <property type="entry name" value="PRK05481.1"/>
    <property type="match status" value="1"/>
</dbReference>
<evidence type="ECO:0000256" key="2">
    <source>
        <dbReference type="ARBA" id="ARBA00022679"/>
    </source>
</evidence>
<evidence type="ECO:0000256" key="8">
    <source>
        <dbReference type="HAMAP-Rule" id="MF_00206"/>
    </source>
</evidence>
<dbReference type="OrthoDB" id="9787898at2"/>
<comment type="catalytic activity">
    <reaction evidence="7 8">
        <text>[[Fe-S] cluster scaffold protein carrying a second [4Fe-4S](2+) cluster] + N(6)-octanoyl-L-lysyl-[protein] + 2 oxidized [2Fe-2S]-[ferredoxin] + 2 S-adenosyl-L-methionine + 4 H(+) = [[Fe-S] cluster scaffold protein] + N(6)-[(R)-dihydrolipoyl]-L-lysyl-[protein] + 4 Fe(3+) + 2 hydrogen sulfide + 2 5'-deoxyadenosine + 2 L-methionine + 2 reduced [2Fe-2S]-[ferredoxin]</text>
        <dbReference type="Rhea" id="RHEA:16585"/>
        <dbReference type="Rhea" id="RHEA-COMP:9928"/>
        <dbReference type="Rhea" id="RHEA-COMP:10000"/>
        <dbReference type="Rhea" id="RHEA-COMP:10001"/>
        <dbReference type="Rhea" id="RHEA-COMP:10475"/>
        <dbReference type="Rhea" id="RHEA-COMP:14568"/>
        <dbReference type="Rhea" id="RHEA-COMP:14569"/>
        <dbReference type="ChEBI" id="CHEBI:15378"/>
        <dbReference type="ChEBI" id="CHEBI:17319"/>
        <dbReference type="ChEBI" id="CHEBI:29034"/>
        <dbReference type="ChEBI" id="CHEBI:29919"/>
        <dbReference type="ChEBI" id="CHEBI:33722"/>
        <dbReference type="ChEBI" id="CHEBI:33737"/>
        <dbReference type="ChEBI" id="CHEBI:33738"/>
        <dbReference type="ChEBI" id="CHEBI:57844"/>
        <dbReference type="ChEBI" id="CHEBI:59789"/>
        <dbReference type="ChEBI" id="CHEBI:78809"/>
        <dbReference type="ChEBI" id="CHEBI:83100"/>
        <dbReference type="EC" id="2.8.1.8"/>
    </reaction>
</comment>
<dbReference type="InterPro" id="IPR003698">
    <property type="entry name" value="Lipoyl_synth"/>
</dbReference>
<evidence type="ECO:0000313" key="10">
    <source>
        <dbReference type="EMBL" id="BAI69041.1"/>
    </source>
</evidence>
<keyword evidence="5 8" id="KW-0408">Iron</keyword>